<dbReference type="AlphaFoldDB" id="A0AAP6HDL4"/>
<dbReference type="Pfam" id="PF01370">
    <property type="entry name" value="Epimerase"/>
    <property type="match status" value="1"/>
</dbReference>
<gene>
    <name evidence="2" type="ORF">PG303_00525</name>
</gene>
<dbReference type="InterPro" id="IPR036291">
    <property type="entry name" value="NAD(P)-bd_dom_sf"/>
</dbReference>
<comment type="caution">
    <text evidence="2">The sequence shown here is derived from an EMBL/GenBank/DDBJ whole genome shotgun (WGS) entry which is preliminary data.</text>
</comment>
<evidence type="ECO:0000313" key="3">
    <source>
        <dbReference type="Proteomes" id="UP001284033"/>
    </source>
</evidence>
<proteinExistence type="predicted"/>
<protein>
    <submittedName>
        <fullName evidence="2">NAD-dependent epimerase/dehydratase family protein</fullName>
    </submittedName>
</protein>
<dbReference type="SUPFAM" id="SSF51735">
    <property type="entry name" value="NAD(P)-binding Rossmann-fold domains"/>
    <property type="match status" value="1"/>
</dbReference>
<dbReference type="RefSeq" id="WP_161531348.1">
    <property type="nucleotide sequence ID" value="NZ_CP168322.1"/>
</dbReference>
<evidence type="ECO:0000259" key="1">
    <source>
        <dbReference type="Pfam" id="PF01370"/>
    </source>
</evidence>
<dbReference type="EMBL" id="JAQZHK010000001">
    <property type="protein sequence ID" value="MDY3511698.1"/>
    <property type="molecule type" value="Genomic_DNA"/>
</dbReference>
<organism evidence="2 3">
    <name type="scientific">Riemerella anatipestifer</name>
    <name type="common">Moraxella anatipestifer</name>
    <dbReference type="NCBI Taxonomy" id="34085"/>
    <lineage>
        <taxon>Bacteria</taxon>
        <taxon>Pseudomonadati</taxon>
        <taxon>Bacteroidota</taxon>
        <taxon>Flavobacteriia</taxon>
        <taxon>Flavobacteriales</taxon>
        <taxon>Weeksellaceae</taxon>
        <taxon>Riemerella</taxon>
    </lineage>
</organism>
<name>A0AAP6HDL4_RIEAN</name>
<reference evidence="2" key="1">
    <citation type="submission" date="2023-01" db="EMBL/GenBank/DDBJ databases">
        <title>Genome-based studies on antimicrobial resistance profiles of Riemerella anatipestifer in China, 1994 to 2021.</title>
        <authorList>
            <person name="Yang Z."/>
            <person name="Zhu D."/>
        </authorList>
    </citation>
    <scope>NUCLEOTIDE SEQUENCE</scope>
    <source>
        <strain evidence="2">RCAD1218</strain>
    </source>
</reference>
<evidence type="ECO:0000313" key="2">
    <source>
        <dbReference type="EMBL" id="MDY3511698.1"/>
    </source>
</evidence>
<dbReference type="Proteomes" id="UP001284033">
    <property type="component" value="Unassembled WGS sequence"/>
</dbReference>
<sequence>MVVGKGLVASLFTNVDREDIIFFASGVSNSLEVRMEEFMREENLVRETIANHPDKVMVYFSTCSIYDSSKVDSPYVRHKLKMENIVSNNCSRYLILRLSNVVGKGGNPNLLMNYLVRSVMNGEVINVHTKATRNLIDADDVRAIVLSLIETQNINKIINLAYLENYTIVEILEILESFFKIRLNLNLVKAGASYPISTSSEVENYYIKNKLLDKENYLRTILSKYYSICDVD</sequence>
<dbReference type="InterPro" id="IPR001509">
    <property type="entry name" value="Epimerase_deHydtase"/>
</dbReference>
<dbReference type="Gene3D" id="3.40.50.720">
    <property type="entry name" value="NAD(P)-binding Rossmann-like Domain"/>
    <property type="match status" value="1"/>
</dbReference>
<accession>A0AAP6HDL4</accession>
<feature type="domain" description="NAD-dependent epimerase/dehydratase" evidence="1">
    <location>
        <begin position="37"/>
        <end position="161"/>
    </location>
</feature>